<dbReference type="Proteomes" id="UP000230790">
    <property type="component" value="Unassembled WGS sequence"/>
</dbReference>
<organism evidence="1 2">
    <name type="scientific">Candidatus Thermofonsia Clade 3 bacterium</name>
    <dbReference type="NCBI Taxonomy" id="2364212"/>
    <lineage>
        <taxon>Bacteria</taxon>
        <taxon>Bacillati</taxon>
        <taxon>Chloroflexota</taxon>
        <taxon>Candidatus Thermofontia</taxon>
        <taxon>Candidatus Thermofonsia Clade 3</taxon>
    </lineage>
</organism>
<gene>
    <name evidence="1" type="ORF">CUN48_14600</name>
</gene>
<name>A0A2M8Q8Z8_9CHLR</name>
<feature type="non-terminal residue" evidence="1">
    <location>
        <position position="1"/>
    </location>
</feature>
<accession>A0A2M8Q8Z8</accession>
<dbReference type="AlphaFoldDB" id="A0A2M8Q8Z8"/>
<comment type="caution">
    <text evidence="1">The sequence shown here is derived from an EMBL/GenBank/DDBJ whole genome shotgun (WGS) entry which is preliminary data.</text>
</comment>
<reference evidence="1 2" key="1">
    <citation type="submission" date="2017-11" db="EMBL/GenBank/DDBJ databases">
        <title>Evolution of Phototrophy in the Chloroflexi Phylum Driven by Horizontal Gene Transfer.</title>
        <authorList>
            <person name="Ward L.M."/>
            <person name="Hemp J."/>
            <person name="Shih P.M."/>
            <person name="Mcglynn S.E."/>
            <person name="Fischer W."/>
        </authorList>
    </citation>
    <scope>NUCLEOTIDE SEQUENCE [LARGE SCALE GENOMIC DNA]</scope>
    <source>
        <strain evidence="1">JP3_7</strain>
    </source>
</reference>
<proteinExistence type="predicted"/>
<dbReference type="EMBL" id="PGTN01000323">
    <property type="protein sequence ID" value="PJF46281.1"/>
    <property type="molecule type" value="Genomic_DNA"/>
</dbReference>
<protein>
    <submittedName>
        <fullName evidence="1">Uncharacterized protein</fullName>
    </submittedName>
</protein>
<evidence type="ECO:0000313" key="1">
    <source>
        <dbReference type="EMBL" id="PJF46281.1"/>
    </source>
</evidence>
<evidence type="ECO:0000313" key="2">
    <source>
        <dbReference type="Proteomes" id="UP000230790"/>
    </source>
</evidence>
<sequence>YELVGEARDAAGNAVRVVRTLTIEEGGKPRADVVGGEIDWQGESNRVVLLTLGDKLCFKAYVENESTVPIRTSGPWPGQEYRFGENYNTLAIAHDEPSWLQQDGAWRFGINFDTTGVDFPYRWAIGRQEDLEMRLIDGVEQWYLPPGKRGEVSGCIVLDERLPVGTRFWWGGLIHQGVAVVNNNIDRITVQLGVP</sequence>